<dbReference type="InterPro" id="IPR043502">
    <property type="entry name" value="DNA/RNA_pol_sf"/>
</dbReference>
<feature type="compositionally biased region" description="Polar residues" evidence="1">
    <location>
        <begin position="79"/>
        <end position="92"/>
    </location>
</feature>
<feature type="region of interest" description="Disordered" evidence="1">
    <location>
        <begin position="967"/>
        <end position="1107"/>
    </location>
</feature>
<dbReference type="PANTHER" id="PTHR11439:SF495">
    <property type="entry name" value="REVERSE TRANSCRIPTASE, RNA-DEPENDENT DNA POLYMERASE-RELATED"/>
    <property type="match status" value="1"/>
</dbReference>
<comment type="caution">
    <text evidence="3">The sequence shown here is derived from an EMBL/GenBank/DDBJ whole genome shotgun (WGS) entry which is preliminary data.</text>
</comment>
<feature type="compositionally biased region" description="Basic and acidic residues" evidence="1">
    <location>
        <begin position="1098"/>
        <end position="1107"/>
    </location>
</feature>
<dbReference type="PANTHER" id="PTHR11439">
    <property type="entry name" value="GAG-POL-RELATED RETROTRANSPOSON"/>
    <property type="match status" value="1"/>
</dbReference>
<evidence type="ECO:0000313" key="4">
    <source>
        <dbReference type="Proteomes" id="UP001151760"/>
    </source>
</evidence>
<evidence type="ECO:0000259" key="2">
    <source>
        <dbReference type="Pfam" id="PF07727"/>
    </source>
</evidence>
<evidence type="ECO:0000256" key="1">
    <source>
        <dbReference type="SAM" id="MobiDB-lite"/>
    </source>
</evidence>
<organism evidence="3 4">
    <name type="scientific">Tanacetum coccineum</name>
    <dbReference type="NCBI Taxonomy" id="301880"/>
    <lineage>
        <taxon>Eukaryota</taxon>
        <taxon>Viridiplantae</taxon>
        <taxon>Streptophyta</taxon>
        <taxon>Embryophyta</taxon>
        <taxon>Tracheophyta</taxon>
        <taxon>Spermatophyta</taxon>
        <taxon>Magnoliopsida</taxon>
        <taxon>eudicotyledons</taxon>
        <taxon>Gunneridae</taxon>
        <taxon>Pentapetalae</taxon>
        <taxon>asterids</taxon>
        <taxon>campanulids</taxon>
        <taxon>Asterales</taxon>
        <taxon>Asteraceae</taxon>
        <taxon>Asteroideae</taxon>
        <taxon>Anthemideae</taxon>
        <taxon>Anthemidinae</taxon>
        <taxon>Tanacetum</taxon>
    </lineage>
</organism>
<sequence length="1757" mass="201066">MTSGQISLGLNLTYAPSTITTQQPTEGELDLLFEAMHDDYIGGQPSTAPRTTLAAQAPPVLQTPMATRTTADTAPTPTNASSQATNFPNTSQDVDKLETQQQHVQHQPATIADNVPNAMFDENTFVNPFATPSTSAAESSFSQYVDPSNMHTFYQPYPHEYQWTKDNPLEHVIGEPSRPVLRRNQLRSDGDMCMYALTVSTMEPKNVKDAMTYPAWIESMQEELLQSKGLMYGGYCQEEGIDFEESFAPVARIEAIRIFLAYATHKLFTVFQMDVKTAFLHGTLKEDMYVCQPEGFIDADHQRHVYKLNKVLYGLKQAPRAWYDELSTSLLQNHFFKGTIDPTLFIRHFDDEILMVQVYVDGIIFGSTHPRYTQLFFDLMKSLFEMSMIGEMTFFLGLPVNQSPHGIFINQSNYVLDILKKYGMESCDPVGTPMEIKDKLDLDQNGSPVHATKYHSMIGALMYLTSSRPDIVHATCFCARYQAKPTEKHLKEVKRIFRYLRGSVNMGLWYTKDSSFELTGFSDADYSGCKDTFKITFGGAQFLGEKLVSWSSKKQDCMALSTAKAEYMSLSVCCAEVIWMRTQLTDYGVHFNKIPIYCDSKSAIGISCNPIQHSRTKHIVVHYHFLKEHVEKGMIELYFVKTDNQLADLFNKALPADRFNYLVRRLGMRSLSPQELDRLAKSTSELYSLVFTVTMEILLETTSNKLLVEFNEPPTEEEALSFIRELGHFGEIKYITDVIVDHLHQPWRTFTLIINKCLCGKVYGLDKIRLSRVQILWGMYYKKNMDFVALIWEDLAYQIDNIDSKKQDKMFYPRFIKIIIHHFLEKDKSISMRNKTFMHTAHDDSLLRTIRFVSRHEDAQIYGAILPKAMTNQAMIDSVAYKTYYVIALGAKPPKSKKPKMKSESAISTEETLSKKKPAKANKDVSSKKKPASKPKPTKKKAPVEGDRGKGLNVLSEVALSEAAQLKEATKRSKKDFRIPQASSSGDGTVFESGVPNEKQHKTSGTNEGISTKPGVPDVPKYHSESENESWGDSDDDESNDDKSDEVTKDDEEDEDGNDAHDSERTDSDDDDENPSFTLKDYDEEEHDEEYESDDDKENVYKEEDGDLYKDSYEQVVEDAHVTLTSSQKTESSKQISSVSSNFASKFLILDHVSPVVDEVAFMMNVKIRQEELSTKTPSLFFVPETAIQEITALQSYTKEFEKKPQEERKLYIDVVEKSIKDIIKDEVKSQLPQILAKEVSDFTTHSTDEAAASLTEFELKKVFLDKIEKSKSYQAAPEHRELYDGLVKSYNLDKDLFLLYGNVYSLKRDRKDEEKDEDPPAGSNQGFKKQKTSKDVEPSRGSKSKDSKSSSSKGSKSKSKSSGKSAQAEEPVFETADTKMTQDQGDDMGNTKDQPNVEEASKHDWFKKPKKPPTPDRDWNDGKQINFRPPQTWISKMAKTGKPPTTFDELMSTPIDFSAYCYKAVTDKLDWHNREGHEYPFDLSKPLPLIKDQARQVVPANYFFNNDLEYLKGGSSRGRYTTSTTKTKATKYDNIEGIKYMVQTLWSLVKSSHDVFFNKRIIAVTQVKVMKKYDYGYLDKIIVRREVHKLYKFKKGDFPRLNLRDIEDMLLLLVQKKLPSFKKDDLFNLNVALWMFARRVVILKQVEDLQLGFESYQKKLNITNPEMFRLMRLDKLYKFCDGTLSSVRRVLHDIASSLEMDYLPKRIWSKLDRKSSCIMIKANDQRLFERRLMRNLEKFIGGREYGNDFRLLERTI</sequence>
<feature type="compositionally biased region" description="Basic and acidic residues" evidence="1">
    <location>
        <begin position="1400"/>
        <end position="1422"/>
    </location>
</feature>
<protein>
    <submittedName>
        <fullName evidence="3">Retrovirus-related pol polyprotein from transposon TNT 1-94</fullName>
    </submittedName>
</protein>
<dbReference type="EMBL" id="BQNB010016845">
    <property type="protein sequence ID" value="GJT56427.1"/>
    <property type="molecule type" value="Genomic_DNA"/>
</dbReference>
<keyword evidence="4" id="KW-1185">Reference proteome</keyword>
<feature type="compositionally biased region" description="Acidic residues" evidence="1">
    <location>
        <begin position="1082"/>
        <end position="1097"/>
    </location>
</feature>
<feature type="region of interest" description="Disordered" evidence="1">
    <location>
        <begin position="69"/>
        <end position="104"/>
    </location>
</feature>
<proteinExistence type="predicted"/>
<gene>
    <name evidence="3" type="ORF">Tco_0991481</name>
</gene>
<reference evidence="3" key="2">
    <citation type="submission" date="2022-01" db="EMBL/GenBank/DDBJ databases">
        <authorList>
            <person name="Yamashiro T."/>
            <person name="Shiraishi A."/>
            <person name="Satake H."/>
            <person name="Nakayama K."/>
        </authorList>
    </citation>
    <scope>NUCLEOTIDE SEQUENCE</scope>
</reference>
<feature type="compositionally biased region" description="Acidic residues" evidence="1">
    <location>
        <begin position="1027"/>
        <end position="1040"/>
    </location>
</feature>
<feature type="compositionally biased region" description="Low complexity" evidence="1">
    <location>
        <begin position="69"/>
        <end position="78"/>
    </location>
</feature>
<dbReference type="CDD" id="cd09272">
    <property type="entry name" value="RNase_HI_RT_Ty1"/>
    <property type="match status" value="1"/>
</dbReference>
<evidence type="ECO:0000313" key="3">
    <source>
        <dbReference type="EMBL" id="GJT56427.1"/>
    </source>
</evidence>
<dbReference type="Proteomes" id="UP001151760">
    <property type="component" value="Unassembled WGS sequence"/>
</dbReference>
<feature type="region of interest" description="Disordered" evidence="1">
    <location>
        <begin position="1309"/>
        <end position="1428"/>
    </location>
</feature>
<accession>A0ABQ5F139</accession>
<feature type="compositionally biased region" description="Acidic residues" evidence="1">
    <location>
        <begin position="1048"/>
        <end position="1057"/>
    </location>
</feature>
<reference evidence="3" key="1">
    <citation type="journal article" date="2022" name="Int. J. Mol. Sci.">
        <title>Draft Genome of Tanacetum Coccineum: Genomic Comparison of Closely Related Tanacetum-Family Plants.</title>
        <authorList>
            <person name="Yamashiro T."/>
            <person name="Shiraishi A."/>
            <person name="Nakayama K."/>
            <person name="Satake H."/>
        </authorList>
    </citation>
    <scope>NUCLEOTIDE SEQUENCE</scope>
</reference>
<feature type="compositionally biased region" description="Basic and acidic residues" evidence="1">
    <location>
        <begin position="1333"/>
        <end position="1349"/>
    </location>
</feature>
<dbReference type="Pfam" id="PF07727">
    <property type="entry name" value="RVT_2"/>
    <property type="match status" value="1"/>
</dbReference>
<name>A0ABQ5F139_9ASTR</name>
<dbReference type="InterPro" id="IPR013103">
    <property type="entry name" value="RVT_2"/>
</dbReference>
<feature type="region of interest" description="Disordered" evidence="1">
    <location>
        <begin position="893"/>
        <end position="950"/>
    </location>
</feature>
<dbReference type="SUPFAM" id="SSF56672">
    <property type="entry name" value="DNA/RNA polymerases"/>
    <property type="match status" value="1"/>
</dbReference>
<feature type="domain" description="Reverse transcriptase Ty1/copia-type" evidence="2">
    <location>
        <begin position="230"/>
        <end position="435"/>
    </location>
</feature>
<feature type="compositionally biased region" description="Basic residues" evidence="1">
    <location>
        <begin position="928"/>
        <end position="941"/>
    </location>
</feature>